<dbReference type="STRING" id="679897.HMU02850"/>
<dbReference type="Proteomes" id="UP000001522">
    <property type="component" value="Chromosome"/>
</dbReference>
<accession>D3UGC6</accession>
<gene>
    <name evidence="2" type="ordered locus">HMU02850</name>
</gene>
<dbReference type="KEGG" id="hms:HMU02850"/>
<keyword evidence="1" id="KW-0812">Transmembrane</keyword>
<dbReference type="EMBL" id="FN555004">
    <property type="protein sequence ID" value="CBG39547.1"/>
    <property type="molecule type" value="Genomic_DNA"/>
</dbReference>
<sequence>MEKIYPFALIIHLFCAIVFVGYLFFDVVVIPIAKSRIKGGNKLIGSISEVTTSFMPFVILILFLTGGMMVGRYFSTPIDTILQKLLLIKVILASCIFLLVVFSLSCHFIFKCRNPMGKYVHHIIFSLCICIVFLAKWMFFA</sequence>
<dbReference type="RefSeq" id="WP_013022640.1">
    <property type="nucleotide sequence ID" value="NC_013949.1"/>
</dbReference>
<proteinExistence type="predicted"/>
<evidence type="ECO:0000313" key="3">
    <source>
        <dbReference type="Proteomes" id="UP000001522"/>
    </source>
</evidence>
<feature type="transmembrane region" description="Helical" evidence="1">
    <location>
        <begin position="54"/>
        <end position="74"/>
    </location>
</feature>
<reference evidence="2 3" key="1">
    <citation type="journal article" date="2010" name="BMC Genomics">
        <title>Comparative genomics and proteomics of Helicobacter mustelae, an ulcerogenic and carcinogenic gastric pathogen.</title>
        <authorList>
            <person name="O'Toole P.W."/>
            <person name="Snelling W.J."/>
            <person name="Canchaya C."/>
            <person name="Forde B.M."/>
            <person name="Hardie K.R."/>
            <person name="Josenhans C."/>
            <person name="Graham R.L.J."/>
            <person name="McMullan G."/>
            <person name="Parkhill J."/>
            <person name="Belda E."/>
            <person name="Bentley S.D."/>
        </authorList>
    </citation>
    <scope>NUCLEOTIDE SEQUENCE [LARGE SCALE GENOMIC DNA]</scope>
    <source>
        <strain evidence="3">ATCC 43772 / LMG 18044 / NCTC 12198 / 12198</strain>
    </source>
</reference>
<feature type="transmembrane region" description="Helical" evidence="1">
    <location>
        <begin position="122"/>
        <end position="140"/>
    </location>
</feature>
<keyword evidence="1" id="KW-0472">Membrane</keyword>
<dbReference type="eggNOG" id="COG3399">
    <property type="taxonomic scope" value="Bacteria"/>
</dbReference>
<protein>
    <submittedName>
        <fullName evidence="2">Putative inner membrane protein</fullName>
    </submittedName>
</protein>
<feature type="transmembrane region" description="Helical" evidence="1">
    <location>
        <begin position="6"/>
        <end position="33"/>
    </location>
</feature>
<name>D3UGC6_HELM1</name>
<evidence type="ECO:0000313" key="2">
    <source>
        <dbReference type="EMBL" id="CBG39547.1"/>
    </source>
</evidence>
<feature type="transmembrane region" description="Helical" evidence="1">
    <location>
        <begin position="86"/>
        <end position="110"/>
    </location>
</feature>
<keyword evidence="1" id="KW-1133">Transmembrane helix</keyword>
<dbReference type="InterPro" id="IPR007418">
    <property type="entry name" value="DUF474"/>
</dbReference>
<dbReference type="AlphaFoldDB" id="D3UGC6"/>
<organism evidence="2 3">
    <name type="scientific">Helicobacter mustelae (strain ATCC 43772 / CCUG 25715 / CIP 103759 / LMG 18044 / NCTC 12198 / R85-136P)</name>
    <name type="common">Campylobacter mustelae</name>
    <dbReference type="NCBI Taxonomy" id="679897"/>
    <lineage>
        <taxon>Bacteria</taxon>
        <taxon>Pseudomonadati</taxon>
        <taxon>Campylobacterota</taxon>
        <taxon>Epsilonproteobacteria</taxon>
        <taxon>Campylobacterales</taxon>
        <taxon>Helicobacteraceae</taxon>
        <taxon>Helicobacter</taxon>
    </lineage>
</organism>
<dbReference type="PIRSF" id="PIRSF015875">
    <property type="entry name" value="UCP015875"/>
    <property type="match status" value="1"/>
</dbReference>
<evidence type="ECO:0000256" key="1">
    <source>
        <dbReference type="SAM" id="Phobius"/>
    </source>
</evidence>
<dbReference type="HOGENOM" id="CLU_120951_1_0_7"/>
<keyword evidence="3" id="KW-1185">Reference proteome</keyword>